<accession>A0A4Z2G6S5</accession>
<feature type="domain" description="HECT" evidence="4">
    <location>
        <begin position="181"/>
        <end position="257"/>
    </location>
</feature>
<evidence type="ECO:0000313" key="5">
    <source>
        <dbReference type="EMBL" id="TNN48494.1"/>
    </source>
</evidence>
<feature type="region of interest" description="Disordered" evidence="3">
    <location>
        <begin position="1"/>
        <end position="31"/>
    </location>
</feature>
<dbReference type="AlphaFoldDB" id="A0A4Z2G6S5"/>
<dbReference type="OrthoDB" id="8910180at2759"/>
<dbReference type="InterPro" id="IPR035983">
    <property type="entry name" value="Hect_E3_ubiquitin_ligase"/>
</dbReference>
<dbReference type="EMBL" id="SRLO01000695">
    <property type="protein sequence ID" value="TNN48494.1"/>
    <property type="molecule type" value="Genomic_DNA"/>
</dbReference>
<evidence type="ECO:0000256" key="1">
    <source>
        <dbReference type="ARBA" id="ARBA00022679"/>
    </source>
</evidence>
<protein>
    <recommendedName>
        <fullName evidence="4">HECT domain-containing protein</fullName>
    </recommendedName>
</protein>
<dbReference type="InterPro" id="IPR000569">
    <property type="entry name" value="HECT_dom"/>
</dbReference>
<name>A0A4Z2G6S5_9TELE</name>
<keyword evidence="1" id="KW-0808">Transferase</keyword>
<reference evidence="5 6" key="1">
    <citation type="submission" date="2019-03" db="EMBL/GenBank/DDBJ databases">
        <title>First draft genome of Liparis tanakae, snailfish: a comprehensive survey of snailfish specific genes.</title>
        <authorList>
            <person name="Kim W."/>
            <person name="Song I."/>
            <person name="Jeong J.-H."/>
            <person name="Kim D."/>
            <person name="Kim S."/>
            <person name="Ryu S."/>
            <person name="Song J.Y."/>
            <person name="Lee S.K."/>
        </authorList>
    </citation>
    <scope>NUCLEOTIDE SEQUENCE [LARGE SCALE GENOMIC DNA]</scope>
    <source>
        <tissue evidence="5">Muscle</tissue>
    </source>
</reference>
<dbReference type="Proteomes" id="UP000314294">
    <property type="component" value="Unassembled WGS sequence"/>
</dbReference>
<evidence type="ECO:0000313" key="6">
    <source>
        <dbReference type="Proteomes" id="UP000314294"/>
    </source>
</evidence>
<comment type="caution">
    <text evidence="5">The sequence shown here is derived from an EMBL/GenBank/DDBJ whole genome shotgun (WGS) entry which is preliminary data.</text>
</comment>
<gene>
    <name evidence="5" type="ORF">EYF80_041325</name>
</gene>
<proteinExistence type="predicted"/>
<keyword evidence="2" id="KW-0833">Ubl conjugation pathway</keyword>
<keyword evidence="6" id="KW-1185">Reference proteome</keyword>
<dbReference type="Gene3D" id="3.30.2410.10">
    <property type="entry name" value="Hect, E3 ligase catalytic domain"/>
    <property type="match status" value="1"/>
</dbReference>
<sequence>MASGSGGAPASSESESRMPPVEDLIEQPVPPTTGMVESLENGQCFLQCSSQSDKERGIARTFGSTSNIIFFSSLRMQTSLQKKPPHLLIFACPGISLCQPRPIVLKRVKQPIKQIRKGLKETGIWPLLSGRPDVHPIIFSRESHEELNPQAVINNIQWSQPTCDSDEEEDDDLVPLEKVSLITGFFRKFIEEASPEVLRDLMKFWVGWEQLTKNLIVEVVTATYPVALTCFLKLKLPSHYKTYEKFHQDMMMAISSISSEMHGKLAHCFG</sequence>
<dbReference type="Pfam" id="PF00632">
    <property type="entry name" value="HECT"/>
    <property type="match status" value="1"/>
</dbReference>
<dbReference type="SUPFAM" id="SSF56204">
    <property type="entry name" value="Hect, E3 ligase catalytic domain"/>
    <property type="match status" value="1"/>
</dbReference>
<evidence type="ECO:0000256" key="2">
    <source>
        <dbReference type="ARBA" id="ARBA00022786"/>
    </source>
</evidence>
<organism evidence="5 6">
    <name type="scientific">Liparis tanakae</name>
    <name type="common">Tanaka's snailfish</name>
    <dbReference type="NCBI Taxonomy" id="230148"/>
    <lineage>
        <taxon>Eukaryota</taxon>
        <taxon>Metazoa</taxon>
        <taxon>Chordata</taxon>
        <taxon>Craniata</taxon>
        <taxon>Vertebrata</taxon>
        <taxon>Euteleostomi</taxon>
        <taxon>Actinopterygii</taxon>
        <taxon>Neopterygii</taxon>
        <taxon>Teleostei</taxon>
        <taxon>Neoteleostei</taxon>
        <taxon>Acanthomorphata</taxon>
        <taxon>Eupercaria</taxon>
        <taxon>Perciformes</taxon>
        <taxon>Cottioidei</taxon>
        <taxon>Cottales</taxon>
        <taxon>Liparidae</taxon>
        <taxon>Liparis</taxon>
    </lineage>
</organism>
<evidence type="ECO:0000259" key="4">
    <source>
        <dbReference type="Pfam" id="PF00632"/>
    </source>
</evidence>
<evidence type="ECO:0000256" key="3">
    <source>
        <dbReference type="SAM" id="MobiDB-lite"/>
    </source>
</evidence>
<dbReference type="GO" id="GO:0004842">
    <property type="term" value="F:ubiquitin-protein transferase activity"/>
    <property type="evidence" value="ECO:0007669"/>
    <property type="project" value="InterPro"/>
</dbReference>